<name>F4QBS0_CACFS</name>
<feature type="compositionally biased region" description="Low complexity" evidence="3">
    <location>
        <begin position="238"/>
        <end position="254"/>
    </location>
</feature>
<feature type="compositionally biased region" description="Polar residues" evidence="3">
    <location>
        <begin position="399"/>
        <end position="423"/>
    </location>
</feature>
<keyword evidence="5" id="KW-1185">Reference proteome</keyword>
<feature type="region of interest" description="Disordered" evidence="3">
    <location>
        <begin position="399"/>
        <end position="440"/>
    </location>
</feature>
<sequence length="579" mass="64639">MMSQQQRVPFMAYNSIVVRSEIPYYSSRLNKKLLDDVTSSRLIKYLASDDKKLVIEAINILLTRSYQGKLLFSTQLNVHFDQKQYKSPTLFDALLHTIVKIQGFSVEGGQKQIFKLKIDNNKGELIDKTVAILRNAILQQPNDIVIATSPTAVVALLEILFNYFRIKTSITSILDHQQGLESWNLDTASVPQISSNTPKYILEIFSKIAKKLPLNINNNINNNNINNNNINIVANGNTATNNNNNNNNNNNVNGNGNGNGNGNENNNNNNNNNEQTTPTTTTTEQQQQQQPIDQQEKEQLPFNTFNQEDITYVYFNDGTVQEPVLKVLPSGTAKRLLEILEMALFVYDNDEALMACVETLESVSKPSSFKPLVDEVLLKPIYEPLFETIVSTISSPLLPESSNGTGVTSPIAQTPTGQHQMTASTTTSTTNSSSNSSVNTPVTPMVSTILHLKQSPVVLHKRTFIDRLIELLGHPNNDIQLSSLNVIYNLIKTSQKSRIMICHISGLVRHVCNLLSYKPGDHQMEMGKKAATLLSYFSREQLNIPVLLQFETLLTQIALSDNPHTEIVTNILIKLETTK</sequence>
<dbReference type="SUPFAM" id="SSF48371">
    <property type="entry name" value="ARM repeat"/>
    <property type="match status" value="1"/>
</dbReference>
<dbReference type="OrthoDB" id="19915at2759"/>
<feature type="compositionally biased region" description="Low complexity" evidence="3">
    <location>
        <begin position="424"/>
        <end position="440"/>
    </location>
</feature>
<reference evidence="5" key="1">
    <citation type="journal article" date="2011" name="Genome Res.">
        <title>Phylogeny-wide analysis of social amoeba genomes highlights ancient origins for complex intercellular communication.</title>
        <authorList>
            <person name="Heidel A.J."/>
            <person name="Lawal H.M."/>
            <person name="Felder M."/>
            <person name="Schilde C."/>
            <person name="Helps N.R."/>
            <person name="Tunggal B."/>
            <person name="Rivero F."/>
            <person name="John U."/>
            <person name="Schleicher M."/>
            <person name="Eichinger L."/>
            <person name="Platzer M."/>
            <person name="Noegel A.A."/>
            <person name="Schaap P."/>
            <person name="Gloeckner G."/>
        </authorList>
    </citation>
    <scope>NUCLEOTIDE SEQUENCE [LARGE SCALE GENOMIC DNA]</scope>
    <source>
        <strain evidence="5">SH3</strain>
    </source>
</reference>
<gene>
    <name evidence="4" type="ORF">DFA_10916</name>
</gene>
<dbReference type="Gene3D" id="1.25.10.10">
    <property type="entry name" value="Leucine-rich Repeat Variant"/>
    <property type="match status" value="1"/>
</dbReference>
<dbReference type="GO" id="GO:0032045">
    <property type="term" value="C:guanyl-nucleotide exchange factor complex"/>
    <property type="evidence" value="ECO:0007669"/>
    <property type="project" value="TreeGrafter"/>
</dbReference>
<evidence type="ECO:0008006" key="6">
    <source>
        <dbReference type="Google" id="ProtNLM"/>
    </source>
</evidence>
<dbReference type="InterPro" id="IPR016024">
    <property type="entry name" value="ARM-type_fold"/>
</dbReference>
<feature type="region of interest" description="Disordered" evidence="3">
    <location>
        <begin position="238"/>
        <end position="294"/>
    </location>
</feature>
<dbReference type="RefSeq" id="XP_004351166.1">
    <property type="nucleotide sequence ID" value="XM_004351114.1"/>
</dbReference>
<dbReference type="GO" id="GO:0005737">
    <property type="term" value="C:cytoplasm"/>
    <property type="evidence" value="ECO:0007669"/>
    <property type="project" value="UniProtKB-SubCell"/>
</dbReference>
<evidence type="ECO:0000256" key="1">
    <source>
        <dbReference type="ARBA" id="ARBA00004496"/>
    </source>
</evidence>
<dbReference type="PANTHER" id="PTHR31334:SF1">
    <property type="entry name" value="GUANINE NUCLEOTIDE EXCHANGE PROTEIN SMCR8"/>
    <property type="match status" value="1"/>
</dbReference>
<proteinExistence type="predicted"/>
<dbReference type="KEGG" id="dfa:DFA_10916"/>
<organism evidence="4 5">
    <name type="scientific">Cavenderia fasciculata</name>
    <name type="common">Slime mold</name>
    <name type="synonym">Dictyostelium fasciculatum</name>
    <dbReference type="NCBI Taxonomy" id="261658"/>
    <lineage>
        <taxon>Eukaryota</taxon>
        <taxon>Amoebozoa</taxon>
        <taxon>Evosea</taxon>
        <taxon>Eumycetozoa</taxon>
        <taxon>Dictyostelia</taxon>
        <taxon>Acytosteliales</taxon>
        <taxon>Cavenderiaceae</taxon>
        <taxon>Cavenderia</taxon>
    </lineage>
</organism>
<protein>
    <recommendedName>
        <fullName evidence="6">Armadillo-like helical domain-containing protein</fullName>
    </recommendedName>
</protein>
<dbReference type="GeneID" id="14866594"/>
<evidence type="ECO:0000256" key="3">
    <source>
        <dbReference type="SAM" id="MobiDB-lite"/>
    </source>
</evidence>
<evidence type="ECO:0000313" key="5">
    <source>
        <dbReference type="Proteomes" id="UP000007797"/>
    </source>
</evidence>
<evidence type="ECO:0000256" key="2">
    <source>
        <dbReference type="ARBA" id="ARBA00022490"/>
    </source>
</evidence>
<dbReference type="Proteomes" id="UP000007797">
    <property type="component" value="Unassembled WGS sequence"/>
</dbReference>
<keyword evidence="2" id="KW-0963">Cytoplasm</keyword>
<feature type="compositionally biased region" description="Low complexity" evidence="3">
    <location>
        <begin position="262"/>
        <end position="293"/>
    </location>
</feature>
<comment type="subcellular location">
    <subcellularLocation>
        <location evidence="1">Cytoplasm</location>
    </subcellularLocation>
</comment>
<dbReference type="AlphaFoldDB" id="F4QBS0"/>
<dbReference type="EMBL" id="GL883028">
    <property type="protein sequence ID" value="EGG14658.1"/>
    <property type="molecule type" value="Genomic_DNA"/>
</dbReference>
<dbReference type="InterPro" id="IPR011989">
    <property type="entry name" value="ARM-like"/>
</dbReference>
<evidence type="ECO:0000313" key="4">
    <source>
        <dbReference type="EMBL" id="EGG14658.1"/>
    </source>
</evidence>
<dbReference type="OMA" id="SRIMICH"/>
<dbReference type="PANTHER" id="PTHR31334">
    <property type="entry name" value="SMITH-MAGENIS SYNDROME REGION GENE 8 PROTEIN"/>
    <property type="match status" value="1"/>
</dbReference>
<accession>F4QBS0</accession>